<feature type="compositionally biased region" description="Basic and acidic residues" evidence="2">
    <location>
        <begin position="1"/>
        <end position="21"/>
    </location>
</feature>
<evidence type="ECO:0000256" key="3">
    <source>
        <dbReference type="SAM" id="Phobius"/>
    </source>
</evidence>
<keyword evidence="3" id="KW-0472">Membrane</keyword>
<feature type="compositionally biased region" description="Polar residues" evidence="2">
    <location>
        <begin position="758"/>
        <end position="767"/>
    </location>
</feature>
<sequence>MADRTPRRTGADRTGRPDSARRAPSTQRDSYGRASQRGSTPARRSSAPASTRRPNAGKAAAPSRASARRPSDSRSYNTPAVWTKDAPRSASAGGRGPVLRVLGTVGSALFALLALVGTGLAALLRALARLVARSRVALAVVVVAAVVLVGGLVDFGVNAGKAYPGVRVGEIDAAGKTADELAALIEEIYGSRLAQGGVTVYANDEAASRIADELAAAQDAALAEQLAVEEARANKQAWTADAASLEARVPADELAAEALAVGREDGGVLARLGALVSGRELEPRAAYADAAVEELASDIDAAIGDPRVDYGIAVEDGTAAVTAGHDGSMVNRDALKRTLDGIFLGQEDGRGSFVAQTEYAPLRVDEAAAQAACDAVNAAIADGARFTFDGAAWSASAADIGAWVGTRVEGSSLVAFVDAAEAKPALLAHVAEVSKGDKLRATFEVDGDQVSVRTEGTGTIPLVAEAVSQLDAALFGEDGKARAGTGAGEPVDVGIGSGPAPETMSFDEAMDLGVIGTIASYTTEYTTGPGTEARNHNIALVSQFLSNSVVEPGGSWSFNGTAGDCSTEERGFQGAGAIVDGEYDDAIGGGICQVATTMFNAVYDAGFPVLTRHNHSLYIASYPTGRDAAVSWPDLDLVWENDSASDVLVRLSCVDGSVTATLYGVDPGYLVSTTTGDWGEGEKYATRTKVDETLAPNTSYVKTRGTDGRTITVIRTVKDADGAVLHEDAFGSVYDPVTEVVVEGPKSVNEDKGDAATEGSSSNVTSN</sequence>
<dbReference type="Pfam" id="PF12229">
    <property type="entry name" value="PG_binding_4"/>
    <property type="match status" value="1"/>
</dbReference>
<feature type="region of interest" description="Disordered" evidence="2">
    <location>
        <begin position="1"/>
        <end position="95"/>
    </location>
</feature>
<evidence type="ECO:0000256" key="2">
    <source>
        <dbReference type="SAM" id="MobiDB-lite"/>
    </source>
</evidence>
<dbReference type="PANTHER" id="PTHR35788">
    <property type="entry name" value="EXPORTED PROTEIN-RELATED"/>
    <property type="match status" value="1"/>
</dbReference>
<keyword evidence="1" id="KW-0732">Signal</keyword>
<dbReference type="EMBL" id="CP063310">
    <property type="protein sequence ID" value="QOS66671.1"/>
    <property type="molecule type" value="Genomic_DNA"/>
</dbReference>
<reference evidence="4 5" key="1">
    <citation type="submission" date="2020-10" db="EMBL/GenBank/DDBJ databases">
        <title>Eggerthella sp. nov., isolated from human feces.</title>
        <authorList>
            <person name="Yajun G."/>
        </authorList>
    </citation>
    <scope>NUCLEOTIDE SEQUENCE [LARGE SCALE GENOMIC DNA]</scope>
    <source>
        <strain evidence="4 5">HF-1101</strain>
    </source>
</reference>
<accession>A0A6L7ITD8</accession>
<evidence type="ECO:0000313" key="5">
    <source>
        <dbReference type="Proteomes" id="UP000478463"/>
    </source>
</evidence>
<dbReference type="KEGG" id="egd:GS424_008795"/>
<dbReference type="RefSeq" id="WP_160941510.1">
    <property type="nucleotide sequence ID" value="NZ_CP063310.1"/>
</dbReference>
<dbReference type="InterPro" id="IPR052913">
    <property type="entry name" value="Glycopeptide_resist_protein"/>
</dbReference>
<feature type="transmembrane region" description="Helical" evidence="3">
    <location>
        <begin position="101"/>
        <end position="124"/>
    </location>
</feature>
<dbReference type="PANTHER" id="PTHR35788:SF1">
    <property type="entry name" value="EXPORTED PROTEIN"/>
    <property type="match status" value="1"/>
</dbReference>
<evidence type="ECO:0000256" key="1">
    <source>
        <dbReference type="ARBA" id="ARBA00022729"/>
    </source>
</evidence>
<proteinExistence type="predicted"/>
<feature type="transmembrane region" description="Helical" evidence="3">
    <location>
        <begin position="136"/>
        <end position="157"/>
    </location>
</feature>
<dbReference type="Proteomes" id="UP000478463">
    <property type="component" value="Chromosome"/>
</dbReference>
<keyword evidence="3" id="KW-0812">Transmembrane</keyword>
<dbReference type="SMART" id="SM01208">
    <property type="entry name" value="G5"/>
    <property type="match status" value="1"/>
</dbReference>
<gene>
    <name evidence="4" type="ORF">GS424_008795</name>
</gene>
<feature type="compositionally biased region" description="Low complexity" evidence="2">
    <location>
        <begin position="39"/>
        <end position="65"/>
    </location>
</feature>
<dbReference type="InterPro" id="IPR022029">
    <property type="entry name" value="YoaR-like_PG-bd"/>
</dbReference>
<feature type="region of interest" description="Disordered" evidence="2">
    <location>
        <begin position="745"/>
        <end position="767"/>
    </location>
</feature>
<keyword evidence="3" id="KW-1133">Transmembrane helix</keyword>
<name>A0A6L7ITD8_9ACTN</name>
<dbReference type="InterPro" id="IPR011098">
    <property type="entry name" value="G5_dom"/>
</dbReference>
<dbReference type="InterPro" id="IPR007391">
    <property type="entry name" value="Vancomycin_resist_VanW"/>
</dbReference>
<protein>
    <submittedName>
        <fullName evidence="4">VanW family protein</fullName>
    </submittedName>
</protein>
<dbReference type="AlphaFoldDB" id="A0A6L7ITD8"/>
<dbReference type="Pfam" id="PF04294">
    <property type="entry name" value="VanW"/>
    <property type="match status" value="1"/>
</dbReference>
<evidence type="ECO:0000313" key="4">
    <source>
        <dbReference type="EMBL" id="QOS66671.1"/>
    </source>
</evidence>
<organism evidence="4 5">
    <name type="scientific">Eggerthella guodeyinii</name>
    <dbReference type="NCBI Taxonomy" id="2690837"/>
    <lineage>
        <taxon>Bacteria</taxon>
        <taxon>Bacillati</taxon>
        <taxon>Actinomycetota</taxon>
        <taxon>Coriobacteriia</taxon>
        <taxon>Eggerthellales</taxon>
        <taxon>Eggerthellaceae</taxon>
        <taxon>Eggerthella</taxon>
    </lineage>
</organism>